<protein>
    <recommendedName>
        <fullName evidence="5">F5/8 type C domain-containing protein</fullName>
    </recommendedName>
</protein>
<evidence type="ECO:0000313" key="4">
    <source>
        <dbReference type="Proteomes" id="UP000290189"/>
    </source>
</evidence>
<accession>A0A0G4ISR7</accession>
<gene>
    <name evidence="1" type="ORF">PBRA_006424</name>
    <name evidence="2" type="ORF">PLBR_LOCUS2332</name>
</gene>
<sequence>MQSALSAVVRVQVSSVLNRDTASYGKQHLVDRNDQTCWNSDQGLPQSITVTMSRPVDICGVRIVFQGGFVGSRLQAWVKSCGSDTFALEKEFDAEDRNGPQDFLFDVASVERIKIVFTQSSDFFGRITIYHLDILTSTPPTEPA</sequence>
<dbReference type="SUPFAM" id="SSF49785">
    <property type="entry name" value="Galactose-binding domain-like"/>
    <property type="match status" value="1"/>
</dbReference>
<dbReference type="OrthoDB" id="10052260at2759"/>
<evidence type="ECO:0000313" key="2">
    <source>
        <dbReference type="EMBL" id="SPQ95117.1"/>
    </source>
</evidence>
<evidence type="ECO:0000313" key="1">
    <source>
        <dbReference type="EMBL" id="CEO98310.1"/>
    </source>
</evidence>
<dbReference type="STRING" id="37360.A0A0G4ISR7"/>
<evidence type="ECO:0008006" key="5">
    <source>
        <dbReference type="Google" id="ProtNLM"/>
    </source>
</evidence>
<dbReference type="AlphaFoldDB" id="A0A0G4ISR7"/>
<dbReference type="Gene3D" id="2.60.120.260">
    <property type="entry name" value="Galactose-binding domain-like"/>
    <property type="match status" value="1"/>
</dbReference>
<dbReference type="OMA" id="FFGRITV"/>
<name>A0A0G4ISR7_PLABS</name>
<proteinExistence type="predicted"/>
<dbReference type="EMBL" id="CDSF01000083">
    <property type="protein sequence ID" value="CEO98310.1"/>
    <property type="molecule type" value="Genomic_DNA"/>
</dbReference>
<keyword evidence="2" id="KW-0496">Mitochondrion</keyword>
<reference evidence="2 4" key="2">
    <citation type="submission" date="2018-03" db="EMBL/GenBank/DDBJ databases">
        <authorList>
            <person name="Fogelqvist J."/>
        </authorList>
    </citation>
    <scope>NUCLEOTIDE SEQUENCE [LARGE SCALE GENOMIC DNA]</scope>
</reference>
<dbReference type="Proteomes" id="UP000039324">
    <property type="component" value="Unassembled WGS sequence"/>
</dbReference>
<geneLocation type="mitochondrion" evidence="2"/>
<evidence type="ECO:0000313" key="3">
    <source>
        <dbReference type="Proteomes" id="UP000039324"/>
    </source>
</evidence>
<keyword evidence="3" id="KW-1185">Reference proteome</keyword>
<reference evidence="1 3" key="1">
    <citation type="submission" date="2015-02" db="EMBL/GenBank/DDBJ databases">
        <authorList>
            <person name="Chooi Y.-H."/>
        </authorList>
    </citation>
    <scope>NUCLEOTIDE SEQUENCE [LARGE SCALE GENOMIC DNA]</scope>
    <source>
        <strain evidence="1">E3</strain>
    </source>
</reference>
<organism evidence="1 3">
    <name type="scientific">Plasmodiophora brassicae</name>
    <name type="common">Clubroot disease agent</name>
    <dbReference type="NCBI Taxonomy" id="37360"/>
    <lineage>
        <taxon>Eukaryota</taxon>
        <taxon>Sar</taxon>
        <taxon>Rhizaria</taxon>
        <taxon>Endomyxa</taxon>
        <taxon>Phytomyxea</taxon>
        <taxon>Plasmodiophorida</taxon>
        <taxon>Plasmodiophoridae</taxon>
        <taxon>Plasmodiophora</taxon>
    </lineage>
</organism>
<dbReference type="Proteomes" id="UP000290189">
    <property type="component" value="Unassembled WGS sequence"/>
</dbReference>
<dbReference type="InterPro" id="IPR008979">
    <property type="entry name" value="Galactose-bd-like_sf"/>
</dbReference>
<dbReference type="EMBL" id="OVEO01000003">
    <property type="protein sequence ID" value="SPQ95117.1"/>
    <property type="molecule type" value="Genomic_DNA"/>
</dbReference>